<sequence length="60" mass="6952">MYGDGERLWNLHQETHNSRIVGGMDKGSIIGVKLDCDRETLDFTVNDRKHIFEKTTIGFR</sequence>
<dbReference type="Proteomes" id="UP000271162">
    <property type="component" value="Unassembled WGS sequence"/>
</dbReference>
<reference evidence="1 2" key="2">
    <citation type="submission" date="2018-11" db="EMBL/GenBank/DDBJ databases">
        <authorList>
            <consortium name="Pathogen Informatics"/>
        </authorList>
    </citation>
    <scope>NUCLEOTIDE SEQUENCE [LARGE SCALE GENOMIC DNA]</scope>
</reference>
<dbReference type="STRING" id="27835.A0A0N4XQC2"/>
<dbReference type="SUPFAM" id="SSF49899">
    <property type="entry name" value="Concanavalin A-like lectins/glucanases"/>
    <property type="match status" value="1"/>
</dbReference>
<keyword evidence="2" id="KW-1185">Reference proteome</keyword>
<name>A0A0N4XQC2_NIPBR</name>
<dbReference type="AlphaFoldDB" id="A0A0N4XQC2"/>
<accession>A0A0N4XQC2</accession>
<reference evidence="3" key="1">
    <citation type="submission" date="2017-02" db="UniProtKB">
        <authorList>
            <consortium name="WormBaseParasite"/>
        </authorList>
    </citation>
    <scope>IDENTIFICATION</scope>
</reference>
<dbReference type="EMBL" id="UYSL01009433">
    <property type="protein sequence ID" value="VDL68314.1"/>
    <property type="molecule type" value="Genomic_DNA"/>
</dbReference>
<protein>
    <submittedName>
        <fullName evidence="3">B30.2/SPRY domain-containing protein</fullName>
    </submittedName>
</protein>
<evidence type="ECO:0000313" key="1">
    <source>
        <dbReference type="EMBL" id="VDL68314.1"/>
    </source>
</evidence>
<evidence type="ECO:0000313" key="2">
    <source>
        <dbReference type="Proteomes" id="UP000271162"/>
    </source>
</evidence>
<gene>
    <name evidence="1" type="ORF">NBR_LOCUS4725</name>
</gene>
<dbReference type="WBParaSite" id="NBR_0000472401-mRNA-1">
    <property type="protein sequence ID" value="NBR_0000472401-mRNA-1"/>
    <property type="gene ID" value="NBR_0000472401"/>
</dbReference>
<proteinExistence type="predicted"/>
<dbReference type="InterPro" id="IPR013320">
    <property type="entry name" value="ConA-like_dom_sf"/>
</dbReference>
<evidence type="ECO:0000313" key="3">
    <source>
        <dbReference type="WBParaSite" id="NBR_0000472401-mRNA-1"/>
    </source>
</evidence>
<organism evidence="3">
    <name type="scientific">Nippostrongylus brasiliensis</name>
    <name type="common">Rat hookworm</name>
    <dbReference type="NCBI Taxonomy" id="27835"/>
    <lineage>
        <taxon>Eukaryota</taxon>
        <taxon>Metazoa</taxon>
        <taxon>Ecdysozoa</taxon>
        <taxon>Nematoda</taxon>
        <taxon>Chromadorea</taxon>
        <taxon>Rhabditida</taxon>
        <taxon>Rhabditina</taxon>
        <taxon>Rhabditomorpha</taxon>
        <taxon>Strongyloidea</taxon>
        <taxon>Heligmosomidae</taxon>
        <taxon>Nippostrongylus</taxon>
    </lineage>
</organism>